<evidence type="ECO:0000256" key="3">
    <source>
        <dbReference type="ARBA" id="ARBA00022553"/>
    </source>
</evidence>
<evidence type="ECO:0000256" key="4">
    <source>
        <dbReference type="ARBA" id="ARBA00022692"/>
    </source>
</evidence>
<accession>A0ABY6YZJ8</accession>
<dbReference type="InterPro" id="IPR004014">
    <property type="entry name" value="ATPase_P-typ_cation-transptr_N"/>
</dbReference>
<sequence length="914" mass="98892">MRQVHEGVAPVEQQNWHAISEADCFAALDSGMAGLSSAQVDARRKECGLNQLSEGHKVSLLTVFLNQFRDFMIIVLLAATLISGLLGEYTDAITIILIIFLNGVLGFVQEVRAEKSLSALKELTAPVARVRRNGQVTNVPAKELVPGDIILLEDGDRVPADGRILKASVFYVEESALTGESVPSSKDPTILTEVDSNLGDRKNMVYMGTMVSRGKAEVLVTATGMATEMGKIADLMQQSEESLTPLQQRLDQLGKTLVWLSLGLTVLVVIAGVLHGHQVYEMFLAGVSLAVAAIPEGLPAIVTIALALGVQRMIKRNAIVRKLPSVETLGCATVICSDKTGTLTQNRMTVQRIFADGSWLSVTGTGYDPVGEFMMGEHVVDPNRRAALKSLIDIAGTCNNAMILQNETENGTVYAVQGDPTEGALLVLAKKAGFDDPDAVYQRIEELPFDSERKLMSVLVKSGDDVFVFVKGAPDVLLDRSNRILLNGREETLGQTTRKTIQVANQEMASQALRNLGFGYRRFKSVDSAKRAPDWESELVFVGLCGMIDPPRDEAFDAIQIARDAGIRTVMITGDHQITAKAIATNLSILPDGGRVVTGAELDKMSDAELESLVEDVYVYARVTPEHKLRIVRALQARSHVVAMTGDGVNDAPAIKQADIGIAMGQSGTDVAKEASSLVLADDNFATIVAAVEEGRGIYDNIKKFIRYLLASNVGEIVTMFFAMLAGLALPLAPIQILWVNLVTDGLPAIALGIDPPENDIMKRQPRNVREGIFAKGMSTKILSRGILIGLVTLAVFIWSLRTNGTLAHAQTMAYATLTMAQLILVFDCRSLEGGIMKRNIFGNMWLILAVLSSVVLFLMTIYVPKIALAFRTIPLGIADWAIVLVMAAIPTFALSLRRASRNALRPKASTREA</sequence>
<evidence type="ECO:0000313" key="15">
    <source>
        <dbReference type="Proteomes" id="UP001164803"/>
    </source>
</evidence>
<evidence type="ECO:0000256" key="5">
    <source>
        <dbReference type="ARBA" id="ARBA00022741"/>
    </source>
</evidence>
<feature type="transmembrane region" description="Helical" evidence="12">
    <location>
        <begin position="708"/>
        <end position="730"/>
    </location>
</feature>
<proteinExistence type="predicted"/>
<dbReference type="InterPro" id="IPR006068">
    <property type="entry name" value="ATPase_P-typ_cation-transptr_C"/>
</dbReference>
<dbReference type="NCBIfam" id="TIGR01494">
    <property type="entry name" value="ATPase_P-type"/>
    <property type="match status" value="2"/>
</dbReference>
<dbReference type="InterPro" id="IPR023214">
    <property type="entry name" value="HAD_sf"/>
</dbReference>
<dbReference type="Gene3D" id="2.70.150.10">
    <property type="entry name" value="Calcium-transporting ATPase, cytoplasmic transduction domain A"/>
    <property type="match status" value="1"/>
</dbReference>
<dbReference type="InterPro" id="IPR008250">
    <property type="entry name" value="ATPase_P-typ_transduc_dom_A_sf"/>
</dbReference>
<keyword evidence="5" id="KW-0547">Nucleotide-binding</keyword>
<dbReference type="InterPro" id="IPR023298">
    <property type="entry name" value="ATPase_P-typ_TM_dom_sf"/>
</dbReference>
<organism evidence="14 15">
    <name type="scientific">Alicyclobacillus dauci</name>
    <dbReference type="NCBI Taxonomy" id="1475485"/>
    <lineage>
        <taxon>Bacteria</taxon>
        <taxon>Bacillati</taxon>
        <taxon>Bacillota</taxon>
        <taxon>Bacilli</taxon>
        <taxon>Bacillales</taxon>
        <taxon>Alicyclobacillaceae</taxon>
        <taxon>Alicyclobacillus</taxon>
    </lineage>
</organism>
<dbReference type="SUPFAM" id="SSF81665">
    <property type="entry name" value="Calcium ATPase, transmembrane domain M"/>
    <property type="match status" value="1"/>
</dbReference>
<name>A0ABY6YZJ8_9BACL</name>
<feature type="transmembrane region" description="Helical" evidence="12">
    <location>
        <begin position="736"/>
        <end position="754"/>
    </location>
</feature>
<dbReference type="PRINTS" id="PR00119">
    <property type="entry name" value="CATATPASE"/>
</dbReference>
<feature type="transmembrane region" description="Helical" evidence="12">
    <location>
        <begin position="68"/>
        <end position="86"/>
    </location>
</feature>
<dbReference type="EMBL" id="CP104064">
    <property type="protein sequence ID" value="WAH35504.1"/>
    <property type="molecule type" value="Genomic_DNA"/>
</dbReference>
<keyword evidence="8" id="KW-1278">Translocase</keyword>
<dbReference type="Pfam" id="PF00689">
    <property type="entry name" value="Cation_ATPase_C"/>
    <property type="match status" value="1"/>
</dbReference>
<dbReference type="SFLD" id="SFLDG00002">
    <property type="entry name" value="C1.7:_P-type_atpase_like"/>
    <property type="match status" value="1"/>
</dbReference>
<evidence type="ECO:0000256" key="12">
    <source>
        <dbReference type="SAM" id="Phobius"/>
    </source>
</evidence>
<feature type="transmembrane region" description="Helical" evidence="12">
    <location>
        <begin position="282"/>
        <end position="308"/>
    </location>
</feature>
<dbReference type="InterPro" id="IPR023299">
    <property type="entry name" value="ATPase_P-typ_cyto_dom_N"/>
</dbReference>
<keyword evidence="15" id="KW-1185">Reference proteome</keyword>
<keyword evidence="6" id="KW-0067">ATP-binding</keyword>
<evidence type="ECO:0000313" key="14">
    <source>
        <dbReference type="EMBL" id="WAH35504.1"/>
    </source>
</evidence>
<evidence type="ECO:0000256" key="9">
    <source>
        <dbReference type="ARBA" id="ARBA00022989"/>
    </source>
</evidence>
<dbReference type="SMART" id="SM00831">
    <property type="entry name" value="Cation_ATPase_N"/>
    <property type="match status" value="1"/>
</dbReference>
<keyword evidence="11 12" id="KW-0472">Membrane</keyword>
<dbReference type="SUPFAM" id="SSF81653">
    <property type="entry name" value="Calcium ATPase, transduction domain A"/>
    <property type="match status" value="1"/>
</dbReference>
<dbReference type="Gene3D" id="3.40.50.1000">
    <property type="entry name" value="HAD superfamily/HAD-like"/>
    <property type="match status" value="1"/>
</dbReference>
<dbReference type="InterPro" id="IPR044492">
    <property type="entry name" value="P_typ_ATPase_HD_dom"/>
</dbReference>
<evidence type="ECO:0000256" key="8">
    <source>
        <dbReference type="ARBA" id="ARBA00022967"/>
    </source>
</evidence>
<feature type="transmembrane region" description="Helical" evidence="12">
    <location>
        <begin position="782"/>
        <end position="801"/>
    </location>
</feature>
<feature type="transmembrane region" description="Helical" evidence="12">
    <location>
        <begin position="841"/>
        <end position="864"/>
    </location>
</feature>
<evidence type="ECO:0000256" key="6">
    <source>
        <dbReference type="ARBA" id="ARBA00022840"/>
    </source>
</evidence>
<evidence type="ECO:0000259" key="13">
    <source>
        <dbReference type="SMART" id="SM00831"/>
    </source>
</evidence>
<dbReference type="PRINTS" id="PR00120">
    <property type="entry name" value="HATPASE"/>
</dbReference>
<dbReference type="SUPFAM" id="SSF56784">
    <property type="entry name" value="HAD-like"/>
    <property type="match status" value="1"/>
</dbReference>
<feature type="transmembrane region" description="Helical" evidence="12">
    <location>
        <begin position="257"/>
        <end position="276"/>
    </location>
</feature>
<feature type="transmembrane region" description="Helical" evidence="12">
    <location>
        <begin position="876"/>
        <end position="897"/>
    </location>
</feature>
<dbReference type="Gene3D" id="1.20.1110.10">
    <property type="entry name" value="Calcium-transporting ATPase, transmembrane domain"/>
    <property type="match status" value="1"/>
</dbReference>
<dbReference type="Pfam" id="PF00122">
    <property type="entry name" value="E1-E2_ATPase"/>
    <property type="match status" value="1"/>
</dbReference>
<dbReference type="SFLD" id="SFLDS00003">
    <property type="entry name" value="Haloacid_Dehalogenase"/>
    <property type="match status" value="1"/>
</dbReference>
<evidence type="ECO:0000256" key="7">
    <source>
        <dbReference type="ARBA" id="ARBA00022842"/>
    </source>
</evidence>
<keyword evidence="10" id="KW-0406">Ion transport</keyword>
<keyword evidence="2" id="KW-0813">Transport</keyword>
<keyword evidence="3" id="KW-0597">Phosphoprotein</keyword>
<dbReference type="InterPro" id="IPR018303">
    <property type="entry name" value="ATPase_P-typ_P_site"/>
</dbReference>
<dbReference type="PROSITE" id="PS00154">
    <property type="entry name" value="ATPASE_E1_E2"/>
    <property type="match status" value="1"/>
</dbReference>
<evidence type="ECO:0000256" key="1">
    <source>
        <dbReference type="ARBA" id="ARBA00004141"/>
    </source>
</evidence>
<evidence type="ECO:0000256" key="2">
    <source>
        <dbReference type="ARBA" id="ARBA00022448"/>
    </source>
</evidence>
<dbReference type="InterPro" id="IPR059000">
    <property type="entry name" value="ATPase_P-type_domA"/>
</dbReference>
<dbReference type="CDD" id="cd02089">
    <property type="entry name" value="P-type_ATPase_Ca_prok"/>
    <property type="match status" value="1"/>
</dbReference>
<dbReference type="NCBIfam" id="TIGR01116">
    <property type="entry name" value="ATPase-IIA1_Ca"/>
    <property type="match status" value="1"/>
</dbReference>
<dbReference type="InterPro" id="IPR036412">
    <property type="entry name" value="HAD-like_sf"/>
</dbReference>
<gene>
    <name evidence="14" type="ORF">NZD86_14530</name>
</gene>
<reference evidence="14" key="1">
    <citation type="submission" date="2022-08" db="EMBL/GenBank/DDBJ databases">
        <title>Alicyclobacillus dauci DSM2870, complete genome.</title>
        <authorList>
            <person name="Wang Q."/>
            <person name="Cai R."/>
            <person name="Wang Z."/>
        </authorList>
    </citation>
    <scope>NUCLEOTIDE SEQUENCE</scope>
    <source>
        <strain evidence="14">DSM 28700</strain>
    </source>
</reference>
<protein>
    <submittedName>
        <fullName evidence="14">Calcium-translocating P-type ATPase, SERCA-type</fullName>
    </submittedName>
</protein>
<dbReference type="SUPFAM" id="SSF81660">
    <property type="entry name" value="Metal cation-transporting ATPase, ATP-binding domain N"/>
    <property type="match status" value="1"/>
</dbReference>
<dbReference type="InterPro" id="IPR001757">
    <property type="entry name" value="P_typ_ATPase"/>
</dbReference>
<keyword evidence="9 12" id="KW-1133">Transmembrane helix</keyword>
<feature type="domain" description="Cation-transporting P-type ATPase N-terminal" evidence="13">
    <location>
        <begin position="15"/>
        <end position="88"/>
    </location>
</feature>
<evidence type="ECO:0000256" key="10">
    <source>
        <dbReference type="ARBA" id="ARBA00023065"/>
    </source>
</evidence>
<feature type="transmembrane region" description="Helical" evidence="12">
    <location>
        <begin position="92"/>
        <end position="108"/>
    </location>
</feature>
<dbReference type="Proteomes" id="UP001164803">
    <property type="component" value="Chromosome"/>
</dbReference>
<dbReference type="Gene3D" id="3.40.1110.10">
    <property type="entry name" value="Calcium-transporting ATPase, cytoplasmic domain N"/>
    <property type="match status" value="1"/>
</dbReference>
<comment type="subcellular location">
    <subcellularLocation>
        <location evidence="1">Membrane</location>
        <topology evidence="1">Multi-pass membrane protein</topology>
    </subcellularLocation>
</comment>
<dbReference type="SFLD" id="SFLDF00027">
    <property type="entry name" value="p-type_atpase"/>
    <property type="match status" value="1"/>
</dbReference>
<dbReference type="Pfam" id="PF13246">
    <property type="entry name" value="Cation_ATPase"/>
    <property type="match status" value="1"/>
</dbReference>
<feature type="transmembrane region" description="Helical" evidence="12">
    <location>
        <begin position="813"/>
        <end position="829"/>
    </location>
</feature>
<keyword evidence="4 12" id="KW-0812">Transmembrane</keyword>
<keyword evidence="7" id="KW-0460">Magnesium</keyword>
<evidence type="ECO:0000256" key="11">
    <source>
        <dbReference type="ARBA" id="ARBA00023136"/>
    </source>
</evidence>
<dbReference type="InterPro" id="IPR005782">
    <property type="entry name" value="P-type_ATPase_IIA"/>
</dbReference>
<dbReference type="PANTHER" id="PTHR42861">
    <property type="entry name" value="CALCIUM-TRANSPORTING ATPASE"/>
    <property type="match status" value="1"/>
</dbReference>
<dbReference type="Pfam" id="PF00690">
    <property type="entry name" value="Cation_ATPase_N"/>
    <property type="match status" value="1"/>
</dbReference>